<evidence type="ECO:0000313" key="14">
    <source>
        <dbReference type="Proteomes" id="UP000033999"/>
    </source>
</evidence>
<proteinExistence type="inferred from homology"/>
<feature type="compositionally biased region" description="Basic and acidic residues" evidence="11">
    <location>
        <begin position="255"/>
        <end position="266"/>
    </location>
</feature>
<dbReference type="EMBL" id="LCKX01000013">
    <property type="protein sequence ID" value="KKU07249.1"/>
    <property type="molecule type" value="Genomic_DNA"/>
</dbReference>
<gene>
    <name evidence="13" type="ORF">UX10_C0013G0012</name>
</gene>
<dbReference type="FunFam" id="2.170.120.12:FF:000001">
    <property type="entry name" value="DNA-directed RNA polymerase subunit alpha"/>
    <property type="match status" value="1"/>
</dbReference>
<dbReference type="GO" id="GO:0003899">
    <property type="term" value="F:DNA-directed RNA polymerase activity"/>
    <property type="evidence" value="ECO:0007669"/>
    <property type="project" value="UniProtKB-EC"/>
</dbReference>
<dbReference type="GO" id="GO:0003677">
    <property type="term" value="F:DNA binding"/>
    <property type="evidence" value="ECO:0007669"/>
    <property type="project" value="InterPro"/>
</dbReference>
<dbReference type="SUPFAM" id="SSF56553">
    <property type="entry name" value="Insert subdomain of RNA polymerase alpha subunit"/>
    <property type="match status" value="1"/>
</dbReference>
<evidence type="ECO:0000256" key="10">
    <source>
        <dbReference type="ARBA" id="ARBA00048552"/>
    </source>
</evidence>
<protein>
    <recommendedName>
        <fullName evidence="3">DNA-directed RNA polymerase subunit alpha</fullName>
        <ecNumber evidence="2">2.7.7.6</ecNumber>
    </recommendedName>
    <alternativeName>
        <fullName evidence="9">RNA polymerase subunit alpha</fullName>
    </alternativeName>
    <alternativeName>
        <fullName evidence="8">Transcriptase subunit alpha</fullName>
    </alternativeName>
</protein>
<keyword evidence="6" id="KW-0548">Nucleotidyltransferase</keyword>
<evidence type="ECO:0000256" key="4">
    <source>
        <dbReference type="ARBA" id="ARBA00022478"/>
    </source>
</evidence>
<dbReference type="SUPFAM" id="SSF55257">
    <property type="entry name" value="RBP11-like subunits of RNA polymerase"/>
    <property type="match status" value="1"/>
</dbReference>
<accession>A0A0G1MG86</accession>
<dbReference type="InterPro" id="IPR011262">
    <property type="entry name" value="DNA-dir_RNA_pol_insert"/>
</dbReference>
<feature type="domain" description="DNA-directed RNA polymerase RpoA/D/Rpb3-type" evidence="12">
    <location>
        <begin position="20"/>
        <end position="228"/>
    </location>
</feature>
<comment type="catalytic activity">
    <reaction evidence="10">
        <text>RNA(n) + a ribonucleoside 5'-triphosphate = RNA(n+1) + diphosphate</text>
        <dbReference type="Rhea" id="RHEA:21248"/>
        <dbReference type="Rhea" id="RHEA-COMP:14527"/>
        <dbReference type="Rhea" id="RHEA-COMP:17342"/>
        <dbReference type="ChEBI" id="CHEBI:33019"/>
        <dbReference type="ChEBI" id="CHEBI:61557"/>
        <dbReference type="ChEBI" id="CHEBI:140395"/>
        <dbReference type="EC" id="2.7.7.6"/>
    </reaction>
</comment>
<dbReference type="Gene3D" id="2.170.120.12">
    <property type="entry name" value="DNA-directed RNA polymerase, insert domain"/>
    <property type="match status" value="1"/>
</dbReference>
<evidence type="ECO:0000256" key="9">
    <source>
        <dbReference type="ARBA" id="ARBA00033070"/>
    </source>
</evidence>
<dbReference type="InterPro" id="IPR036603">
    <property type="entry name" value="RBP11-like"/>
</dbReference>
<evidence type="ECO:0000256" key="3">
    <source>
        <dbReference type="ARBA" id="ARBA00015972"/>
    </source>
</evidence>
<dbReference type="GO" id="GO:0000428">
    <property type="term" value="C:DNA-directed RNA polymerase complex"/>
    <property type="evidence" value="ECO:0007669"/>
    <property type="project" value="UniProtKB-KW"/>
</dbReference>
<dbReference type="GO" id="GO:0006351">
    <property type="term" value="P:DNA-templated transcription"/>
    <property type="evidence" value="ECO:0007669"/>
    <property type="project" value="InterPro"/>
</dbReference>
<dbReference type="PATRIC" id="fig|1619041.3.peg.476"/>
<evidence type="ECO:0000256" key="6">
    <source>
        <dbReference type="ARBA" id="ARBA00022695"/>
    </source>
</evidence>
<sequence length="279" mass="30901">MQKLLLPSTFSLEETSKPHEGRLVIEPLFRGYGTTLGNALRRVLLSSLPGAAVVAVKIKGVPHEFGTIEHVKEDVVEIILQLKQLRLRVFNDEEVRLHLEVKGERVVTAYDIEPSAEVEIVNPQLHLATLTDAKACFEMDLFVRQGRGYVPVEEQGKLRLELGTIAIDSIFTPVINVGYNVEQVRVGEITNYEKLIMTIETDSTITSQKAVLSATTLLVDHLNLLVGAFGGGNSMTDSDILKDTEEAQTEQEEIAIAKDENGESKVKPKTKKKATKKKK</sequence>
<dbReference type="AlphaFoldDB" id="A0A0G1MG86"/>
<dbReference type="InterPro" id="IPR011773">
    <property type="entry name" value="DNA-dir_RpoA"/>
</dbReference>
<comment type="caution">
    <text evidence="13">The sequence shown here is derived from an EMBL/GenBank/DDBJ whole genome shotgun (WGS) entry which is preliminary data.</text>
</comment>
<comment type="similarity">
    <text evidence="1">Belongs to the RNA polymerase alpha chain family.</text>
</comment>
<evidence type="ECO:0000256" key="2">
    <source>
        <dbReference type="ARBA" id="ARBA00012418"/>
    </source>
</evidence>
<evidence type="ECO:0000256" key="7">
    <source>
        <dbReference type="ARBA" id="ARBA00023163"/>
    </source>
</evidence>
<reference evidence="13 14" key="1">
    <citation type="journal article" date="2015" name="Nature">
        <title>rRNA introns, odd ribosomes, and small enigmatic genomes across a large radiation of phyla.</title>
        <authorList>
            <person name="Brown C.T."/>
            <person name="Hug L.A."/>
            <person name="Thomas B.C."/>
            <person name="Sharon I."/>
            <person name="Castelle C.J."/>
            <person name="Singh A."/>
            <person name="Wilkins M.J."/>
            <person name="Williams K.H."/>
            <person name="Banfield J.F."/>
        </authorList>
    </citation>
    <scope>NUCLEOTIDE SEQUENCE [LARGE SCALE GENOMIC DNA]</scope>
</reference>
<feature type="compositionally biased region" description="Basic residues" evidence="11">
    <location>
        <begin position="267"/>
        <end position="279"/>
    </location>
</feature>
<dbReference type="EC" id="2.7.7.6" evidence="2"/>
<evidence type="ECO:0000313" key="13">
    <source>
        <dbReference type="EMBL" id="KKU07249.1"/>
    </source>
</evidence>
<dbReference type="InterPro" id="IPR011263">
    <property type="entry name" value="DNA-dir_RNA_pol_RpoA/D/Rpb3"/>
</dbReference>
<dbReference type="Proteomes" id="UP000033999">
    <property type="component" value="Unassembled WGS sequence"/>
</dbReference>
<dbReference type="GO" id="GO:0046983">
    <property type="term" value="F:protein dimerization activity"/>
    <property type="evidence" value="ECO:0007669"/>
    <property type="project" value="InterPro"/>
</dbReference>
<dbReference type="SMART" id="SM00662">
    <property type="entry name" value="RPOLD"/>
    <property type="match status" value="1"/>
</dbReference>
<dbReference type="GO" id="GO:0005737">
    <property type="term" value="C:cytoplasm"/>
    <property type="evidence" value="ECO:0007669"/>
    <property type="project" value="UniProtKB-ARBA"/>
</dbReference>
<dbReference type="InterPro" id="IPR036643">
    <property type="entry name" value="RNApol_insert_sf"/>
</dbReference>
<evidence type="ECO:0000256" key="1">
    <source>
        <dbReference type="ARBA" id="ARBA00007123"/>
    </source>
</evidence>
<evidence type="ECO:0000259" key="12">
    <source>
        <dbReference type="SMART" id="SM00662"/>
    </source>
</evidence>
<evidence type="ECO:0000256" key="8">
    <source>
        <dbReference type="ARBA" id="ARBA00032524"/>
    </source>
</evidence>
<name>A0A0G1MG86_9BACT</name>
<keyword evidence="5" id="KW-0808">Transferase</keyword>
<keyword evidence="7" id="KW-0804">Transcription</keyword>
<dbReference type="CDD" id="cd06928">
    <property type="entry name" value="RNAP_alpha_NTD"/>
    <property type="match status" value="1"/>
</dbReference>
<dbReference type="Pfam" id="PF01000">
    <property type="entry name" value="RNA_pol_A_bac"/>
    <property type="match status" value="1"/>
</dbReference>
<dbReference type="NCBIfam" id="NF003519">
    <property type="entry name" value="PRK05182.2-5"/>
    <property type="match status" value="1"/>
</dbReference>
<dbReference type="NCBIfam" id="TIGR02027">
    <property type="entry name" value="rpoA"/>
    <property type="match status" value="1"/>
</dbReference>
<dbReference type="Pfam" id="PF01193">
    <property type="entry name" value="RNA_pol_L"/>
    <property type="match status" value="1"/>
</dbReference>
<organism evidence="13 14">
    <name type="scientific">Candidatus Magasanikbacteria bacterium GW2011_GWA2_45_39</name>
    <dbReference type="NCBI Taxonomy" id="1619041"/>
    <lineage>
        <taxon>Bacteria</taxon>
        <taxon>Candidatus Magasanikiibacteriota</taxon>
    </lineage>
</organism>
<dbReference type="Gene3D" id="3.30.1360.10">
    <property type="entry name" value="RNA polymerase, RBP11-like subunit"/>
    <property type="match status" value="1"/>
</dbReference>
<evidence type="ECO:0000256" key="5">
    <source>
        <dbReference type="ARBA" id="ARBA00022679"/>
    </source>
</evidence>
<feature type="region of interest" description="Disordered" evidence="11">
    <location>
        <begin position="244"/>
        <end position="279"/>
    </location>
</feature>
<keyword evidence="4 13" id="KW-0240">DNA-directed RNA polymerase</keyword>
<evidence type="ECO:0000256" key="11">
    <source>
        <dbReference type="SAM" id="MobiDB-lite"/>
    </source>
</evidence>